<reference evidence="15" key="1">
    <citation type="submission" date="2025-08" db="UniProtKB">
        <authorList>
            <consortium name="Ensembl"/>
        </authorList>
    </citation>
    <scope>IDENTIFICATION</scope>
</reference>
<evidence type="ECO:0000256" key="2">
    <source>
        <dbReference type="ARBA" id="ARBA00010663"/>
    </source>
</evidence>
<keyword evidence="16" id="KW-1185">Reference proteome</keyword>
<feature type="transmembrane region" description="Helical" evidence="13">
    <location>
        <begin position="263"/>
        <end position="282"/>
    </location>
</feature>
<feature type="transmembrane region" description="Helical" evidence="13">
    <location>
        <begin position="302"/>
        <end position="322"/>
    </location>
</feature>
<dbReference type="AlphaFoldDB" id="A0A3B3SXA0"/>
<keyword evidence="4 13" id="KW-1133">Transmembrane helix</keyword>
<dbReference type="InterPro" id="IPR000276">
    <property type="entry name" value="GPCR_Rhodpsn"/>
</dbReference>
<evidence type="ECO:0000256" key="11">
    <source>
        <dbReference type="RuleBase" id="RU000688"/>
    </source>
</evidence>
<evidence type="ECO:0000256" key="9">
    <source>
        <dbReference type="ARBA" id="ARBA00023224"/>
    </source>
</evidence>
<feature type="region of interest" description="Disordered" evidence="12">
    <location>
        <begin position="371"/>
        <end position="419"/>
    </location>
</feature>
<feature type="compositionally biased region" description="Basic residues" evidence="12">
    <location>
        <begin position="391"/>
        <end position="400"/>
    </location>
</feature>
<dbReference type="PROSITE" id="PS00237">
    <property type="entry name" value="G_PROTEIN_RECEP_F1_1"/>
    <property type="match status" value="1"/>
</dbReference>
<feature type="region of interest" description="Disordered" evidence="12">
    <location>
        <begin position="21"/>
        <end position="53"/>
    </location>
</feature>
<dbReference type="GeneTree" id="ENSGT01130000278323"/>
<dbReference type="GO" id="GO:0004966">
    <property type="term" value="F:galanin receptor activity"/>
    <property type="evidence" value="ECO:0007669"/>
    <property type="project" value="Ensembl"/>
</dbReference>
<dbReference type="GO" id="GO:0005886">
    <property type="term" value="C:plasma membrane"/>
    <property type="evidence" value="ECO:0007669"/>
    <property type="project" value="TreeGrafter"/>
</dbReference>
<feature type="domain" description="G-protein coupled receptors family 1 profile" evidence="14">
    <location>
        <begin position="68"/>
        <end position="319"/>
    </location>
</feature>
<evidence type="ECO:0000256" key="8">
    <source>
        <dbReference type="ARBA" id="ARBA00023170"/>
    </source>
</evidence>
<dbReference type="InterPro" id="IPR017452">
    <property type="entry name" value="GPCR_Rhodpsn_7TM"/>
</dbReference>
<dbReference type="SUPFAM" id="SSF81321">
    <property type="entry name" value="Family A G protein-coupled receptor-like"/>
    <property type="match status" value="1"/>
</dbReference>
<organism evidence="15 16">
    <name type="scientific">Paramormyrops kingsleyae</name>
    <dbReference type="NCBI Taxonomy" id="1676925"/>
    <lineage>
        <taxon>Eukaryota</taxon>
        <taxon>Metazoa</taxon>
        <taxon>Chordata</taxon>
        <taxon>Craniata</taxon>
        <taxon>Vertebrata</taxon>
        <taxon>Euteleostomi</taxon>
        <taxon>Actinopterygii</taxon>
        <taxon>Neopterygii</taxon>
        <taxon>Teleostei</taxon>
        <taxon>Osteoglossocephala</taxon>
        <taxon>Osteoglossomorpha</taxon>
        <taxon>Osteoglossiformes</taxon>
        <taxon>Mormyridae</taxon>
        <taxon>Paramormyrops</taxon>
    </lineage>
</organism>
<feature type="transmembrane region" description="Helical" evidence="13">
    <location>
        <begin position="169"/>
        <end position="188"/>
    </location>
</feature>
<evidence type="ECO:0000256" key="6">
    <source>
        <dbReference type="ARBA" id="ARBA00023136"/>
    </source>
</evidence>
<evidence type="ECO:0000313" key="15">
    <source>
        <dbReference type="Ensembl" id="ENSPKIP00000035382.1"/>
    </source>
</evidence>
<dbReference type="PANTHER" id="PTHR45695:SF35">
    <property type="entry name" value="GALANIN RECEPTOR TYPE 2-LIKE ISOFORM X2"/>
    <property type="match status" value="1"/>
</dbReference>
<evidence type="ECO:0000256" key="3">
    <source>
        <dbReference type="ARBA" id="ARBA00022692"/>
    </source>
</evidence>
<dbReference type="Gene3D" id="1.20.1070.10">
    <property type="entry name" value="Rhodopsin 7-helix transmembrane proteins"/>
    <property type="match status" value="1"/>
</dbReference>
<dbReference type="Ensembl" id="ENSPKIT00000016311.1">
    <property type="protein sequence ID" value="ENSPKIP00000035382.1"/>
    <property type="gene ID" value="ENSPKIG00000014369.1"/>
</dbReference>
<dbReference type="InterPro" id="IPR000405">
    <property type="entry name" value="Galanin_rcpt"/>
</dbReference>
<dbReference type="PANTHER" id="PTHR45695">
    <property type="entry name" value="LEUCOKININ RECEPTOR-RELATED"/>
    <property type="match status" value="1"/>
</dbReference>
<feature type="transmembrane region" description="Helical" evidence="13">
    <location>
        <begin position="130"/>
        <end position="148"/>
    </location>
</feature>
<dbReference type="PRINTS" id="PR00663">
    <property type="entry name" value="GALANINR"/>
</dbReference>
<dbReference type="PROSITE" id="PS50262">
    <property type="entry name" value="G_PROTEIN_RECEP_F1_2"/>
    <property type="match status" value="1"/>
</dbReference>
<dbReference type="PRINTS" id="PR00237">
    <property type="entry name" value="GPCRRHODOPSN"/>
</dbReference>
<accession>A0A3B3SXA0</accession>
<evidence type="ECO:0000259" key="14">
    <source>
        <dbReference type="PROSITE" id="PS50262"/>
    </source>
</evidence>
<feature type="transmembrane region" description="Helical" evidence="13">
    <location>
        <begin position="89"/>
        <end position="110"/>
    </location>
</feature>
<keyword evidence="9 11" id="KW-0807">Transducer</keyword>
<dbReference type="SMART" id="SM01381">
    <property type="entry name" value="7TM_GPCR_Srsx"/>
    <property type="match status" value="1"/>
</dbReference>
<feature type="compositionally biased region" description="Basic and acidic residues" evidence="12">
    <location>
        <begin position="40"/>
        <end position="50"/>
    </location>
</feature>
<evidence type="ECO:0000313" key="16">
    <source>
        <dbReference type="Proteomes" id="UP000261540"/>
    </source>
</evidence>
<dbReference type="FunFam" id="1.20.1070.10:FF:000092">
    <property type="entry name" value="Galanin receptor type 2"/>
    <property type="match status" value="1"/>
</dbReference>
<keyword evidence="6 13" id="KW-0472">Membrane</keyword>
<evidence type="ECO:0000256" key="4">
    <source>
        <dbReference type="ARBA" id="ARBA00022989"/>
    </source>
</evidence>
<protein>
    <submittedName>
        <fullName evidence="15">Galanin receptor 2a</fullName>
    </submittedName>
</protein>
<evidence type="ECO:0000256" key="1">
    <source>
        <dbReference type="ARBA" id="ARBA00004141"/>
    </source>
</evidence>
<keyword evidence="8 11" id="KW-0675">Receptor</keyword>
<comment type="similarity">
    <text evidence="2 11">Belongs to the G-protein coupled receptor 1 family.</text>
</comment>
<dbReference type="STRING" id="1676925.ENSPKIP00000035382"/>
<name>A0A3B3SXA0_9TELE</name>
<keyword evidence="5 11" id="KW-0297">G-protein coupled receptor</keyword>
<evidence type="ECO:0000256" key="13">
    <source>
        <dbReference type="SAM" id="Phobius"/>
    </source>
</evidence>
<dbReference type="Proteomes" id="UP000261540">
    <property type="component" value="Unplaced"/>
</dbReference>
<feature type="compositionally biased region" description="Basic residues" evidence="12">
    <location>
        <begin position="25"/>
        <end position="39"/>
    </location>
</feature>
<comment type="subcellular location">
    <subcellularLocation>
        <location evidence="1">Membrane</location>
        <topology evidence="1">Multi-pass membrane protein</topology>
    </subcellularLocation>
</comment>
<reference evidence="15" key="2">
    <citation type="submission" date="2025-09" db="UniProtKB">
        <authorList>
            <consortium name="Ensembl"/>
        </authorList>
    </citation>
    <scope>IDENTIFICATION</scope>
</reference>
<evidence type="ECO:0000256" key="10">
    <source>
        <dbReference type="ARBA" id="ARBA00057000"/>
    </source>
</evidence>
<sequence>MTPLQVYLMCEQERLRNATFGSARRPARRSGRAQLKKRPQAPERGREDTGIGRSSVNATACHDVGTVGNSLVLAVLLRNGQMNTKTTNLFILNLGVADLCFIVFCVPFQATIYTMDEWVFGSFLCKAVHFLIYLTMYASVFTLAAVSLDRYLAIRYPLRSRELRTPRNAVLSISCVWGLSLVFSGPYLSYYQQMVLNGSVVCIPVWGPRDRRAMDVCTFIFGYLVPVCVLGLTYACTIRHLWTAVDPLEDAGESRRGKRKVTKMIVVVATLFCLCWLPHHLVILCMWSGRFPLNQATYALRILSHLVAYANSCLNPVVYALVSRHFRKGFRKAFSCPVLRRGRVAGRVHAVPPAHTASVAEQATVEVSQAQQGVPGSGPWASVDRSSCQVKGRRAPRKRAGVPDQQPRRMAPLFHLQTA</sequence>
<evidence type="ECO:0000256" key="5">
    <source>
        <dbReference type="ARBA" id="ARBA00023040"/>
    </source>
</evidence>
<dbReference type="CDD" id="cd15097">
    <property type="entry name" value="7tmA_Gal2_Gal3_R"/>
    <property type="match status" value="1"/>
</dbReference>
<keyword evidence="7" id="KW-1015">Disulfide bond</keyword>
<dbReference type="Pfam" id="PF00001">
    <property type="entry name" value="7tm_1"/>
    <property type="match status" value="1"/>
</dbReference>
<evidence type="ECO:0000256" key="12">
    <source>
        <dbReference type="SAM" id="MobiDB-lite"/>
    </source>
</evidence>
<feature type="transmembrane region" description="Helical" evidence="13">
    <location>
        <begin position="220"/>
        <end position="242"/>
    </location>
</feature>
<proteinExistence type="inferred from homology"/>
<evidence type="ECO:0000256" key="7">
    <source>
        <dbReference type="ARBA" id="ARBA00023157"/>
    </source>
</evidence>
<keyword evidence="3 11" id="KW-0812">Transmembrane</keyword>
<comment type="function">
    <text evidence="10">Receptor for the hormone galanin. Receptor for the hormones spexin-1 and spexin-2.</text>
</comment>